<dbReference type="InterPro" id="IPR029060">
    <property type="entry name" value="PIN-like_dom_sf"/>
</dbReference>
<dbReference type="AlphaFoldDB" id="I4B2K7"/>
<dbReference type="Gene3D" id="3.40.50.1010">
    <property type="entry name" value="5'-nuclease"/>
    <property type="match status" value="1"/>
</dbReference>
<proteinExistence type="predicted"/>
<dbReference type="Pfam" id="PF01850">
    <property type="entry name" value="PIN"/>
    <property type="match status" value="1"/>
</dbReference>
<protein>
    <submittedName>
        <fullName evidence="2">PilT protein domain protein</fullName>
    </submittedName>
</protein>
<reference evidence="2 3" key="1">
    <citation type="submission" date="2012-06" db="EMBL/GenBank/DDBJ databases">
        <title>The complete chromosome of genome of Turneriella parva DSM 21527.</title>
        <authorList>
            <consortium name="US DOE Joint Genome Institute (JGI-PGF)"/>
            <person name="Lucas S."/>
            <person name="Han J."/>
            <person name="Lapidus A."/>
            <person name="Bruce D."/>
            <person name="Goodwin L."/>
            <person name="Pitluck S."/>
            <person name="Peters L."/>
            <person name="Kyrpides N."/>
            <person name="Mavromatis K."/>
            <person name="Ivanova N."/>
            <person name="Mikhailova N."/>
            <person name="Chertkov O."/>
            <person name="Detter J.C."/>
            <person name="Tapia R."/>
            <person name="Han C."/>
            <person name="Land M."/>
            <person name="Hauser L."/>
            <person name="Markowitz V."/>
            <person name="Cheng J.-F."/>
            <person name="Hugenholtz P."/>
            <person name="Woyke T."/>
            <person name="Wu D."/>
            <person name="Gronow S."/>
            <person name="Wellnitz S."/>
            <person name="Brambilla E."/>
            <person name="Klenk H.-P."/>
            <person name="Eisen J.A."/>
        </authorList>
    </citation>
    <scope>NUCLEOTIDE SEQUENCE [LARGE SCALE GENOMIC DNA]</scope>
    <source>
        <strain evidence="3">ATCC BAA-1111 / DSM 21527 / NCTC 11395 / H</strain>
    </source>
</reference>
<dbReference type="KEGG" id="tpx:Turpa_0863"/>
<dbReference type="SUPFAM" id="SSF88723">
    <property type="entry name" value="PIN domain-like"/>
    <property type="match status" value="1"/>
</dbReference>
<dbReference type="PANTHER" id="PTHR36173:SF2">
    <property type="entry name" value="RIBONUCLEASE VAPC16"/>
    <property type="match status" value="1"/>
</dbReference>
<dbReference type="InterPro" id="IPR041705">
    <property type="entry name" value="PIN_Sll0205"/>
</dbReference>
<dbReference type="STRING" id="869212.Turpa_0863"/>
<dbReference type="OrthoDB" id="9798990at2"/>
<accession>I4B2K7</accession>
<dbReference type="EMBL" id="CP002959">
    <property type="protein sequence ID" value="AFM11514.1"/>
    <property type="molecule type" value="Genomic_DNA"/>
</dbReference>
<keyword evidence="3" id="KW-1185">Reference proteome</keyword>
<dbReference type="InterPro" id="IPR052919">
    <property type="entry name" value="TA_system_RNase"/>
</dbReference>
<dbReference type="PANTHER" id="PTHR36173">
    <property type="entry name" value="RIBONUCLEASE VAPC16-RELATED"/>
    <property type="match status" value="1"/>
</dbReference>
<organism evidence="2 3">
    <name type="scientific">Turneriella parva (strain ATCC BAA-1111 / DSM 21527 / NCTC 11395 / H)</name>
    <name type="common">Leptospira parva</name>
    <dbReference type="NCBI Taxonomy" id="869212"/>
    <lineage>
        <taxon>Bacteria</taxon>
        <taxon>Pseudomonadati</taxon>
        <taxon>Spirochaetota</taxon>
        <taxon>Spirochaetia</taxon>
        <taxon>Leptospirales</taxon>
        <taxon>Leptospiraceae</taxon>
        <taxon>Turneriella</taxon>
    </lineage>
</organism>
<evidence type="ECO:0000259" key="1">
    <source>
        <dbReference type="Pfam" id="PF01850"/>
    </source>
</evidence>
<dbReference type="InterPro" id="IPR002716">
    <property type="entry name" value="PIN_dom"/>
</dbReference>
<gene>
    <name evidence="2" type="ordered locus">Turpa_0863</name>
</gene>
<name>I4B2K7_TURPD</name>
<dbReference type="Proteomes" id="UP000006048">
    <property type="component" value="Chromosome"/>
</dbReference>
<sequence length="132" mass="14970">MTYLLDTRALIWFLTEPKKISGKTMKRLLMPETSVYFSSISFWEISLKFSIGKLNLKGGGPDSLLEAAKEQGFKFITVSEQDALGFANVPRHIHSDPFDRMLIWQAVSRGLTLVSAEAQLSEYQALGLKWVW</sequence>
<evidence type="ECO:0000313" key="2">
    <source>
        <dbReference type="EMBL" id="AFM11514.1"/>
    </source>
</evidence>
<dbReference type="CDD" id="cd09872">
    <property type="entry name" value="PIN_Sll0205-like"/>
    <property type="match status" value="1"/>
</dbReference>
<dbReference type="HOGENOM" id="CLU_129890_0_1_12"/>
<feature type="domain" description="PIN" evidence="1">
    <location>
        <begin position="3"/>
        <end position="123"/>
    </location>
</feature>
<evidence type="ECO:0000313" key="3">
    <source>
        <dbReference type="Proteomes" id="UP000006048"/>
    </source>
</evidence>
<dbReference type="RefSeq" id="WP_014802032.1">
    <property type="nucleotide sequence ID" value="NC_018020.1"/>
</dbReference>